<evidence type="ECO:0000313" key="2">
    <source>
        <dbReference type="Proteomes" id="UP000008894"/>
    </source>
</evidence>
<keyword evidence="2" id="KW-1185">Reference proteome</keyword>
<dbReference type="GeneID" id="40082656"/>
<name>G0YPJ2_9CAUD</name>
<sequence>MSSILLNSSEIQEVYEDYLLYRLAFGGMHSEYAGVMTDLNNRSRNSEEIFISDYENRILMKILYLLNRRNLK</sequence>
<organism evidence="1 2">
    <name type="scientific">Erwinia phage vB_Eam-MM7</name>
    <dbReference type="NCBI Taxonomy" id="1051674"/>
    <lineage>
        <taxon>Viruses</taxon>
        <taxon>Duplodnaviria</taxon>
        <taxon>Heunggongvirae</taxon>
        <taxon>Uroviricota</taxon>
        <taxon>Caudoviricetes</taxon>
        <taxon>Andersonviridae</taxon>
        <taxon>Ounavirinae</taxon>
        <taxon>Kolesnikvirus</taxon>
        <taxon>Kolesnikvirus M7</taxon>
    </lineage>
</organism>
<accession>G0YPJ2</accession>
<protein>
    <submittedName>
        <fullName evidence="1">Gp010</fullName>
    </submittedName>
</protein>
<dbReference type="KEGG" id="vg:40082656"/>
<dbReference type="Proteomes" id="UP000008894">
    <property type="component" value="Segment"/>
</dbReference>
<dbReference type="EMBL" id="HQ728263">
    <property type="protein sequence ID" value="AEJ81269.1"/>
    <property type="molecule type" value="Genomic_DNA"/>
</dbReference>
<proteinExistence type="predicted"/>
<dbReference type="RefSeq" id="YP_009606678.1">
    <property type="nucleotide sequence ID" value="NC_041978.1"/>
</dbReference>
<dbReference type="OrthoDB" id="37263at10239"/>
<reference evidence="1 2" key="1">
    <citation type="journal article" date="2011" name="Appl. Environ. Microbiol.">
        <title>Novel Virulent and Broad-Host-Range Erwinia amylovora Bacteriophages Reveal a High Degree of Mosaicism and a Relationship to Enterobacteriaceae Phages.</title>
        <authorList>
            <person name="Born Y."/>
            <person name="Fieseler L."/>
            <person name="Marazzi J."/>
            <person name="Lurz R."/>
            <person name="Duffy B."/>
            <person name="Loessner M.J."/>
        </authorList>
    </citation>
    <scope>NUCLEOTIDE SEQUENCE [LARGE SCALE GENOMIC DNA]</scope>
</reference>
<evidence type="ECO:0000313" key="1">
    <source>
        <dbReference type="EMBL" id="AEJ81269.1"/>
    </source>
</evidence>